<dbReference type="FunFam" id="3.40.366.10:FF:000002">
    <property type="entry name" value="Probable polyketide synthase 2"/>
    <property type="match status" value="1"/>
</dbReference>
<evidence type="ECO:0000259" key="10">
    <source>
        <dbReference type="PROSITE" id="PS50075"/>
    </source>
</evidence>
<dbReference type="SMART" id="SM00829">
    <property type="entry name" value="PKS_ER"/>
    <property type="match status" value="1"/>
</dbReference>
<dbReference type="CDD" id="cd00833">
    <property type="entry name" value="PKS"/>
    <property type="match status" value="1"/>
</dbReference>
<dbReference type="Proteomes" id="UP000800200">
    <property type="component" value="Unassembled WGS sequence"/>
</dbReference>
<dbReference type="InterPro" id="IPR001227">
    <property type="entry name" value="Ac_transferase_dom_sf"/>
</dbReference>
<dbReference type="CDD" id="cd02440">
    <property type="entry name" value="AdoMet_MTases"/>
    <property type="match status" value="1"/>
</dbReference>
<dbReference type="SUPFAM" id="SSF53901">
    <property type="entry name" value="Thiolase-like"/>
    <property type="match status" value="1"/>
</dbReference>
<dbReference type="InterPro" id="IPR042104">
    <property type="entry name" value="PKS_dehydratase_sf"/>
</dbReference>
<dbReference type="GO" id="GO:0004312">
    <property type="term" value="F:fatty acid synthase activity"/>
    <property type="evidence" value="ECO:0007669"/>
    <property type="project" value="TreeGrafter"/>
</dbReference>
<dbReference type="SUPFAM" id="SSF55048">
    <property type="entry name" value="Probable ACP-binding domain of malonyl-CoA ACP transacylase"/>
    <property type="match status" value="1"/>
</dbReference>
<dbReference type="Pfam" id="PF08240">
    <property type="entry name" value="ADH_N"/>
    <property type="match status" value="1"/>
</dbReference>
<dbReference type="CDD" id="cd05195">
    <property type="entry name" value="enoyl_red"/>
    <property type="match status" value="1"/>
</dbReference>
<comment type="caution">
    <text evidence="8">Lacks conserved residue(s) required for the propagation of feature annotation.</text>
</comment>
<dbReference type="Pfam" id="PF00109">
    <property type="entry name" value="ketoacyl-synt"/>
    <property type="match status" value="1"/>
</dbReference>
<dbReference type="InterPro" id="IPR020806">
    <property type="entry name" value="PKS_PP-bd"/>
</dbReference>
<keyword evidence="7" id="KW-0012">Acyltransferase</keyword>
<dbReference type="SUPFAM" id="SSF51735">
    <property type="entry name" value="NAD(P)-binding Rossmann-fold domains"/>
    <property type="match status" value="2"/>
</dbReference>
<dbReference type="GO" id="GO:0016491">
    <property type="term" value="F:oxidoreductase activity"/>
    <property type="evidence" value="ECO:0007669"/>
    <property type="project" value="InterPro"/>
</dbReference>
<dbReference type="InterPro" id="IPR016035">
    <property type="entry name" value="Acyl_Trfase/lysoPLipase"/>
</dbReference>
<evidence type="ECO:0000256" key="6">
    <source>
        <dbReference type="ARBA" id="ARBA00023268"/>
    </source>
</evidence>
<evidence type="ECO:0000256" key="5">
    <source>
        <dbReference type="ARBA" id="ARBA00022857"/>
    </source>
</evidence>
<keyword evidence="2" id="KW-0597">Phosphoprotein</keyword>
<keyword evidence="5" id="KW-0521">NADP</keyword>
<dbReference type="InterPro" id="IPR036736">
    <property type="entry name" value="ACP-like_sf"/>
</dbReference>
<dbReference type="SUPFAM" id="SSF53335">
    <property type="entry name" value="S-adenosyl-L-methionine-dependent methyltransferases"/>
    <property type="match status" value="1"/>
</dbReference>
<dbReference type="Pfam" id="PF08659">
    <property type="entry name" value="KR"/>
    <property type="match status" value="1"/>
</dbReference>
<dbReference type="Pfam" id="PF02801">
    <property type="entry name" value="Ketoacyl-synt_C"/>
    <property type="match status" value="1"/>
</dbReference>
<dbReference type="InterPro" id="IPR009081">
    <property type="entry name" value="PP-bd_ACP"/>
</dbReference>
<dbReference type="InterPro" id="IPR011032">
    <property type="entry name" value="GroES-like_sf"/>
</dbReference>
<evidence type="ECO:0000313" key="14">
    <source>
        <dbReference type="Proteomes" id="UP000800200"/>
    </source>
</evidence>
<dbReference type="InterPro" id="IPR014043">
    <property type="entry name" value="Acyl_transferase_dom"/>
</dbReference>
<dbReference type="Pfam" id="PF08242">
    <property type="entry name" value="Methyltransf_12"/>
    <property type="match status" value="1"/>
</dbReference>
<dbReference type="InterPro" id="IPR016036">
    <property type="entry name" value="Malonyl_transacylase_ACP-bd"/>
</dbReference>
<dbReference type="SUPFAM" id="SSF47336">
    <property type="entry name" value="ACP-like"/>
    <property type="match status" value="1"/>
</dbReference>
<dbReference type="Gene3D" id="3.40.47.10">
    <property type="match status" value="1"/>
</dbReference>
<dbReference type="SUPFAM" id="SSF52151">
    <property type="entry name" value="FabD/lysophospholipase-like"/>
    <property type="match status" value="1"/>
</dbReference>
<dbReference type="GO" id="GO:0031177">
    <property type="term" value="F:phosphopantetheine binding"/>
    <property type="evidence" value="ECO:0007669"/>
    <property type="project" value="InterPro"/>
</dbReference>
<dbReference type="GO" id="GO:0008168">
    <property type="term" value="F:methyltransferase activity"/>
    <property type="evidence" value="ECO:0007669"/>
    <property type="project" value="UniProtKB-KW"/>
</dbReference>
<dbReference type="SMART" id="SM00823">
    <property type="entry name" value="PKS_PP"/>
    <property type="match status" value="1"/>
</dbReference>
<dbReference type="GO" id="GO:0032259">
    <property type="term" value="P:methylation"/>
    <property type="evidence" value="ECO:0007669"/>
    <property type="project" value="UniProtKB-KW"/>
</dbReference>
<dbReference type="SMART" id="SM00826">
    <property type="entry name" value="PKS_DH"/>
    <property type="match status" value="1"/>
</dbReference>
<keyword evidence="6" id="KW-0511">Multifunctional enzyme</keyword>
<dbReference type="GO" id="GO:0044550">
    <property type="term" value="P:secondary metabolite biosynthetic process"/>
    <property type="evidence" value="ECO:0007669"/>
    <property type="project" value="TreeGrafter"/>
</dbReference>
<feature type="region of interest" description="Disordered" evidence="9">
    <location>
        <begin position="47"/>
        <end position="68"/>
    </location>
</feature>
<feature type="region of interest" description="C-terminal hotdog fold" evidence="8">
    <location>
        <begin position="1090"/>
        <end position="1239"/>
    </location>
</feature>
<feature type="domain" description="PKS/mFAS DH" evidence="12">
    <location>
        <begin position="943"/>
        <end position="1239"/>
    </location>
</feature>
<dbReference type="SMART" id="SM00825">
    <property type="entry name" value="PKS_KS"/>
    <property type="match status" value="1"/>
</dbReference>
<dbReference type="Pfam" id="PF00698">
    <property type="entry name" value="Acyl_transf_1"/>
    <property type="match status" value="1"/>
</dbReference>
<dbReference type="InterPro" id="IPR029063">
    <property type="entry name" value="SAM-dependent_MTases_sf"/>
</dbReference>
<dbReference type="InterPro" id="IPR016039">
    <property type="entry name" value="Thiolase-like"/>
</dbReference>
<dbReference type="InterPro" id="IPR020843">
    <property type="entry name" value="ER"/>
</dbReference>
<dbReference type="PROSITE" id="PS52004">
    <property type="entry name" value="KS3_2"/>
    <property type="match status" value="1"/>
</dbReference>
<keyword evidence="14" id="KW-1185">Reference proteome</keyword>
<proteinExistence type="predicted"/>
<dbReference type="PROSITE" id="PS00012">
    <property type="entry name" value="PHOSPHOPANTETHEINE"/>
    <property type="match status" value="1"/>
</dbReference>
<evidence type="ECO:0000259" key="11">
    <source>
        <dbReference type="PROSITE" id="PS52004"/>
    </source>
</evidence>
<dbReference type="InterPro" id="IPR020841">
    <property type="entry name" value="PKS_Beta-ketoAc_synthase_dom"/>
</dbReference>
<dbReference type="InterPro" id="IPR013968">
    <property type="entry name" value="PKS_KR"/>
</dbReference>
<dbReference type="Pfam" id="PF16197">
    <property type="entry name" value="KAsynt_C_assoc"/>
    <property type="match status" value="1"/>
</dbReference>
<dbReference type="PANTHER" id="PTHR43775">
    <property type="entry name" value="FATTY ACID SYNTHASE"/>
    <property type="match status" value="1"/>
</dbReference>
<dbReference type="Pfam" id="PF00550">
    <property type="entry name" value="PP-binding"/>
    <property type="match status" value="1"/>
</dbReference>
<dbReference type="SMART" id="SM00822">
    <property type="entry name" value="PKS_KR"/>
    <property type="match status" value="1"/>
</dbReference>
<dbReference type="Gene3D" id="3.40.366.10">
    <property type="entry name" value="Malonyl-Coenzyme A Acyl Carrier Protein, domain 2"/>
    <property type="match status" value="1"/>
</dbReference>
<dbReference type="InterPro" id="IPR013154">
    <property type="entry name" value="ADH-like_N"/>
</dbReference>
<evidence type="ECO:0000256" key="1">
    <source>
        <dbReference type="ARBA" id="ARBA00022450"/>
    </source>
</evidence>
<dbReference type="InterPro" id="IPR032821">
    <property type="entry name" value="PKS_assoc"/>
</dbReference>
<dbReference type="OrthoDB" id="329835at2759"/>
<gene>
    <name evidence="13" type="ORF">K469DRAFT_722914</name>
</gene>
<dbReference type="InterPro" id="IPR014031">
    <property type="entry name" value="Ketoacyl_synth_C"/>
</dbReference>
<dbReference type="InterPro" id="IPR014030">
    <property type="entry name" value="Ketoacyl_synth_N"/>
</dbReference>
<dbReference type="PROSITE" id="PS50075">
    <property type="entry name" value="CARRIER"/>
    <property type="match status" value="1"/>
</dbReference>
<keyword evidence="3" id="KW-0489">Methyltransferase</keyword>
<dbReference type="PROSITE" id="PS52019">
    <property type="entry name" value="PKS_MFAS_DH"/>
    <property type="match status" value="1"/>
</dbReference>
<dbReference type="EMBL" id="ML994610">
    <property type="protein sequence ID" value="KAF2195895.1"/>
    <property type="molecule type" value="Genomic_DNA"/>
</dbReference>
<dbReference type="Pfam" id="PF21089">
    <property type="entry name" value="PKS_DH_N"/>
    <property type="match status" value="1"/>
</dbReference>
<protein>
    <submittedName>
        <fullName evidence="13">Ketoacyl-synt-domain-containing protein</fullName>
    </submittedName>
</protein>
<dbReference type="PANTHER" id="PTHR43775:SF49">
    <property type="entry name" value="SYNTHASE, PUTATIVE (JCVI)-RELATED"/>
    <property type="match status" value="1"/>
</dbReference>
<evidence type="ECO:0000259" key="12">
    <source>
        <dbReference type="PROSITE" id="PS52019"/>
    </source>
</evidence>
<dbReference type="Gene3D" id="3.40.50.150">
    <property type="entry name" value="Vaccinia Virus protein VP39"/>
    <property type="match status" value="1"/>
</dbReference>
<dbReference type="Gene3D" id="1.10.1200.10">
    <property type="entry name" value="ACP-like"/>
    <property type="match status" value="1"/>
</dbReference>
<feature type="region of interest" description="N-terminal hotdog fold" evidence="8">
    <location>
        <begin position="943"/>
        <end position="1080"/>
    </location>
</feature>
<feature type="domain" description="Ketosynthase family 3 (KS3)" evidence="11">
    <location>
        <begin position="83"/>
        <end position="500"/>
    </location>
</feature>
<dbReference type="Pfam" id="PF13602">
    <property type="entry name" value="ADH_zinc_N_2"/>
    <property type="match status" value="1"/>
</dbReference>
<dbReference type="InterPro" id="IPR013217">
    <property type="entry name" value="Methyltransf_12"/>
</dbReference>
<evidence type="ECO:0000256" key="4">
    <source>
        <dbReference type="ARBA" id="ARBA00022679"/>
    </source>
</evidence>
<evidence type="ECO:0000256" key="2">
    <source>
        <dbReference type="ARBA" id="ARBA00022553"/>
    </source>
</evidence>
<dbReference type="Gene3D" id="3.90.180.10">
    <property type="entry name" value="Medium-chain alcohol dehydrogenases, catalytic domain"/>
    <property type="match status" value="1"/>
</dbReference>
<organism evidence="13 14">
    <name type="scientific">Zopfia rhizophila CBS 207.26</name>
    <dbReference type="NCBI Taxonomy" id="1314779"/>
    <lineage>
        <taxon>Eukaryota</taxon>
        <taxon>Fungi</taxon>
        <taxon>Dikarya</taxon>
        <taxon>Ascomycota</taxon>
        <taxon>Pezizomycotina</taxon>
        <taxon>Dothideomycetes</taxon>
        <taxon>Dothideomycetes incertae sedis</taxon>
        <taxon>Zopfiaceae</taxon>
        <taxon>Zopfia</taxon>
    </lineage>
</organism>
<evidence type="ECO:0000256" key="3">
    <source>
        <dbReference type="ARBA" id="ARBA00022603"/>
    </source>
</evidence>
<evidence type="ECO:0000256" key="7">
    <source>
        <dbReference type="ARBA" id="ARBA00023315"/>
    </source>
</evidence>
<dbReference type="InterPro" id="IPR049900">
    <property type="entry name" value="PKS_mFAS_DH"/>
</dbReference>
<evidence type="ECO:0000256" key="9">
    <source>
        <dbReference type="SAM" id="MobiDB-lite"/>
    </source>
</evidence>
<dbReference type="InterPro" id="IPR057326">
    <property type="entry name" value="KR_dom"/>
</dbReference>
<evidence type="ECO:0000256" key="8">
    <source>
        <dbReference type="PROSITE-ProRule" id="PRU01363"/>
    </source>
</evidence>
<dbReference type="InterPro" id="IPR050091">
    <property type="entry name" value="PKS_NRPS_Biosynth_Enz"/>
</dbReference>
<keyword evidence="1" id="KW-0596">Phosphopantetheine</keyword>
<dbReference type="InterPro" id="IPR006162">
    <property type="entry name" value="Ppantetheine_attach_site"/>
</dbReference>
<feature type="domain" description="Carrier" evidence="10">
    <location>
        <begin position="2335"/>
        <end position="2412"/>
    </location>
</feature>
<dbReference type="GO" id="GO:0006633">
    <property type="term" value="P:fatty acid biosynthetic process"/>
    <property type="evidence" value="ECO:0007669"/>
    <property type="project" value="TreeGrafter"/>
</dbReference>
<name>A0A6A6EXE9_9PEZI</name>
<dbReference type="Gene3D" id="3.10.129.110">
    <property type="entry name" value="Polyketide synthase dehydratase"/>
    <property type="match status" value="1"/>
</dbReference>
<accession>A0A6A6EXE9</accession>
<dbReference type="InterPro" id="IPR020807">
    <property type="entry name" value="PKS_DH"/>
</dbReference>
<dbReference type="SUPFAM" id="SSF50129">
    <property type="entry name" value="GroES-like"/>
    <property type="match status" value="1"/>
</dbReference>
<reference evidence="13" key="1">
    <citation type="journal article" date="2020" name="Stud. Mycol.">
        <title>101 Dothideomycetes genomes: a test case for predicting lifestyles and emergence of pathogens.</title>
        <authorList>
            <person name="Haridas S."/>
            <person name="Albert R."/>
            <person name="Binder M."/>
            <person name="Bloem J."/>
            <person name="Labutti K."/>
            <person name="Salamov A."/>
            <person name="Andreopoulos B."/>
            <person name="Baker S."/>
            <person name="Barry K."/>
            <person name="Bills G."/>
            <person name="Bluhm B."/>
            <person name="Cannon C."/>
            <person name="Castanera R."/>
            <person name="Culley D."/>
            <person name="Daum C."/>
            <person name="Ezra D."/>
            <person name="Gonzalez J."/>
            <person name="Henrissat B."/>
            <person name="Kuo A."/>
            <person name="Liang C."/>
            <person name="Lipzen A."/>
            <person name="Lutzoni F."/>
            <person name="Magnuson J."/>
            <person name="Mondo S."/>
            <person name="Nolan M."/>
            <person name="Ohm R."/>
            <person name="Pangilinan J."/>
            <person name="Park H.-J."/>
            <person name="Ramirez L."/>
            <person name="Alfaro M."/>
            <person name="Sun H."/>
            <person name="Tritt A."/>
            <person name="Yoshinaga Y."/>
            <person name="Zwiers L.-H."/>
            <person name="Turgeon B."/>
            <person name="Goodwin S."/>
            <person name="Spatafora J."/>
            <person name="Crous P."/>
            <person name="Grigoriev I."/>
        </authorList>
    </citation>
    <scope>NUCLEOTIDE SEQUENCE</scope>
    <source>
        <strain evidence="13">CBS 207.26</strain>
    </source>
</reference>
<dbReference type="Gene3D" id="3.40.50.720">
    <property type="entry name" value="NAD(P)-binding Rossmann-like Domain"/>
    <property type="match status" value="1"/>
</dbReference>
<sequence>MAEAIVNGNSANGDVVGINGGTNGSAIGGINGFANGEANDSGIPATNGYGHGSRDQHVNGEGDALEEPAESFASKRKFDQASYEPIAIIGCGMRLPGAIDTDEALWQLLSGKQDGRCRVPLDRYNVDAFYGPGKAGHVCTEFGHFLEHVNLAEIDSSFWSMTRKEIEVMDPQQRLALEVVYECLQSSGTTDWKGKDIGVFFGIYGEDWADMQAKESHQSGMYRITGYGDFVVANRVSYEFGFKGPSVVTRTACSSSLTALHDACLAVQRGECESAIAGGTNLIMNPHMTIAMTEQGVLSVDGACMTFDSAANGYVRGEGVVAVQVKSLSAAIRDNDPIRAVIRSSCTNSDGRTAGLALPNSESHEALMRRSHKLADLDVRHTAMIECHGTGTQVGDPLEASAVARVFGDYGIYIGSIKPNLGHSEGASGITSVIKAMISLEKRLILPNINFHNPNKKIPFDKYDISVPTDTLQWPSGKAERIGVNSFGIGGANAHVLLESPTEHGLARPKPSDQTLQSHHLLTFSAASAEALEKTAKAHEAYYQQHPDRLADLSYMLTVRRQPLEHRAFCVVPTGTEPGTPLQVSPFESSGEARSATFVFTGQGAQYAQMAADLLRTNGVFQASVDSMEKILAECNHPPTWSLQEELLKTPKETNLALAEYSQPCCTAVQVALVDVLRSWGVEPTAVVGHSSGEIGAAYASGVLSAADAIKVAYYRGIVSKNIETDGGMAAVSLSRSQVKPHLRQGVIIGCENSPSSVTLSGDSDTLQEVMASICEQYPEALVRKLRVDCAYHSHHMKPVSSTYAELLSSIEAKRPSIPFYSSVTGEKVDAAALDASYWVSNLLSPVLFHPAVSRLLSDLPDAVLLEVGPHSALAGPLRQTIKATNSAKAEYVGTLVRDKNASAAMLSSMGSLFQRGVPVRFERVVPKGNVLTDLPRYAWHRQALTGPRVAYRKAGDSETSEYDPTWRCLLKLDDVPWIRDHDISHDIVFPGAGYVAMAGEAIHQLTGEIDFTVREVTISNALVLLEGATTEVITHLKPVRLTTTLDSTWYDFDIASYNSSSGRWIKHAVGQVRGGCSYEINPPEIAPEKRVVGSPKWYSVMKRFGLNYGPRFQGLSRLFTQLSVPTYIGELYIRPTAAEIFIAADAEVTPRGAFFGDAVGVSPDVGTVFRLKNLKLSPLTDASDVRGNDPHAAVELVWKPDINQLDPINLMHVTKHSGNLSLIVERMALACMVESSLLLAERDINDEFLLKFRARLDKVYQAALKGDYDPVEDDSHIAGMSSTDRRSLIESVYQESLQTDAWPISTAVYRIFHAIEGIVTGTTEALQVLLEDDLLARFFTLVAHQKPDLRILEVGAGTGGTTAEVLPALSRLKPYDDRNYLSYTFTDVSPGFFGSAKERFKDYEAMEYRVLDISKDPLDQDLAEGSFDLIVASNVLHATPDLVQTLTNCRKLLTAEGWLFLQELSPPTKWTNYVTGVLPGWWLGESDGRAEEPYLSPPQWEPYLRAAGFEGVQSVHHDEQFNATMVSRPTMTPAAKRVTIFAKNLAPNYVGEISSQLQSEGYQIDRCAWGEKCPAGQDIVALLDLDAPFAHSIDEAQYSQFKDFLLASKENGNGILWITGSAQNSCSDPRYGMFLGFARTLRTELEVNPGTLELDKFEVSAWKAIAKVLPQFQRRASAEGSSRKPDMEWAFVNDEIHTPRFHWTSVNEALTASKSDGQAQKLDVEKRGILNSLYWKQYTPSEPQGDYLRVRNYAVGLNFKDVLISMGIVEGTVVEGDGLGCESAGIVEKVGPEVKDLAVGDRCIVFASGAFATSLTTSEKVCVKIPDSLSFTDAASMATVYCTVIYSVIDKARLEKGQTILIHSACGGVGIAAIQIYCTVGSEEKVQWLMDNYHIPRDHIFNSRDQTFQRDVLEATGGRGVDVVLNSLSGELLHASWQCVAEFGCMVEIGKRDLIGKGSLALDLFERNRSYFGVDFAQICGERPEIASRRVHIHIVVANGSQIEDSMRFMQKGSHIGKVVVSLPESNELATRTGKEVFKLRPNASYLLVGGLGGLGQAIAVWMAEAGATELIFLSRSAGAADTYSSFVAELDALGCKAIMIQGSVVNEADVEKSMLAATKPLAGILQASMVLHDVAFPSMSFDDWQTVTQPKVRGTWNLHNASVNLGLDLDFFLLFSSWSGLVGQWGQANYAAGNSFLDSFAQYRRNMGLPASTVDIGIMEDIGYVSRNAHVLEHFRTTSTHVLYEQDLLDSLHLMIKRGAPASSEKCQLAIGLRSTQLLSAPNNRTVWRNDPRMALYFNTESQIGTTTSTGNDELRQFLTEVAADASILDSEESITNIATEIGKTLFGFLMRDVNSLDVRESFSALGVDSLVSIELRNWFKQRLGCEITVLDILGSSSILALGEHTALLLKSRFTSGS</sequence>
<dbReference type="InterPro" id="IPR049552">
    <property type="entry name" value="PKS_DH_N"/>
</dbReference>
<evidence type="ECO:0000313" key="13">
    <source>
        <dbReference type="EMBL" id="KAF2195895.1"/>
    </source>
</evidence>
<keyword evidence="4" id="KW-0808">Transferase</keyword>
<dbReference type="InterPro" id="IPR036291">
    <property type="entry name" value="NAD(P)-bd_dom_sf"/>
</dbReference>
<dbReference type="SMART" id="SM00827">
    <property type="entry name" value="PKS_AT"/>
    <property type="match status" value="1"/>
</dbReference>